<keyword evidence="2" id="KW-1185">Reference proteome</keyword>
<dbReference type="Proteomes" id="UP000292052">
    <property type="component" value="Unassembled WGS sequence"/>
</dbReference>
<evidence type="ECO:0000313" key="2">
    <source>
        <dbReference type="Proteomes" id="UP000292052"/>
    </source>
</evidence>
<sequence length="65" mass="7683">MPKILCCANFQHLSDFDMDRIISIIPSISVPATYSTSLNCKIWKLNLNCFLILQTYHLWNMYRRS</sequence>
<proteinExistence type="predicted"/>
<gene>
    <name evidence="1" type="ORF">BDFB_012771</name>
</gene>
<comment type="caution">
    <text evidence="1">The sequence shown here is derived from an EMBL/GenBank/DDBJ whole genome shotgun (WGS) entry which is preliminary data.</text>
</comment>
<evidence type="ECO:0000313" key="1">
    <source>
        <dbReference type="EMBL" id="RZC40425.1"/>
    </source>
</evidence>
<accession>A0A482W668</accession>
<reference evidence="1 2" key="1">
    <citation type="submission" date="2017-03" db="EMBL/GenBank/DDBJ databases">
        <title>Genome of the blue death feigning beetle - Asbolus verrucosus.</title>
        <authorList>
            <person name="Rider S.D."/>
        </authorList>
    </citation>
    <scope>NUCLEOTIDE SEQUENCE [LARGE SCALE GENOMIC DNA]</scope>
    <source>
        <strain evidence="1">Butters</strain>
        <tissue evidence="1">Head and leg muscle</tissue>
    </source>
</reference>
<name>A0A482W668_ASBVE</name>
<organism evidence="1 2">
    <name type="scientific">Asbolus verrucosus</name>
    <name type="common">Desert ironclad beetle</name>
    <dbReference type="NCBI Taxonomy" id="1661398"/>
    <lineage>
        <taxon>Eukaryota</taxon>
        <taxon>Metazoa</taxon>
        <taxon>Ecdysozoa</taxon>
        <taxon>Arthropoda</taxon>
        <taxon>Hexapoda</taxon>
        <taxon>Insecta</taxon>
        <taxon>Pterygota</taxon>
        <taxon>Neoptera</taxon>
        <taxon>Endopterygota</taxon>
        <taxon>Coleoptera</taxon>
        <taxon>Polyphaga</taxon>
        <taxon>Cucujiformia</taxon>
        <taxon>Tenebrionidae</taxon>
        <taxon>Pimeliinae</taxon>
        <taxon>Asbolus</taxon>
    </lineage>
</organism>
<dbReference type="EMBL" id="QDEB01026166">
    <property type="protein sequence ID" value="RZC40425.1"/>
    <property type="molecule type" value="Genomic_DNA"/>
</dbReference>
<dbReference type="AlphaFoldDB" id="A0A482W668"/>
<protein>
    <submittedName>
        <fullName evidence="1">Uncharacterized protein</fullName>
    </submittedName>
</protein>